<dbReference type="EMBL" id="CAJVQC010006881">
    <property type="protein sequence ID" value="CAG8572568.1"/>
    <property type="molecule type" value="Genomic_DNA"/>
</dbReference>
<reference evidence="1" key="1">
    <citation type="submission" date="2021-06" db="EMBL/GenBank/DDBJ databases">
        <authorList>
            <person name="Kallberg Y."/>
            <person name="Tangrot J."/>
            <person name="Rosling A."/>
        </authorList>
    </citation>
    <scope>NUCLEOTIDE SEQUENCE</scope>
    <source>
        <strain evidence="1">MA461A</strain>
    </source>
</reference>
<feature type="non-terminal residue" evidence="1">
    <location>
        <position position="1"/>
    </location>
</feature>
<name>A0ACA9MA69_9GLOM</name>
<proteinExistence type="predicted"/>
<sequence length="110" mass="13330">HDNKTLIVREIDETLEVLDLYSILTPINLKATEAKFNFYAGYYLHQNKNNDISWVPLLPSYIIYTLFQKKYFQFKIAKDKNNQIYFEKYNFDNNLTFQKLQDSWSDYTSY</sequence>
<protein>
    <submittedName>
        <fullName evidence="1">10766_t:CDS:1</fullName>
    </submittedName>
</protein>
<gene>
    <name evidence="1" type="ORF">RPERSI_LOCUS4816</name>
</gene>
<comment type="caution">
    <text evidence="1">The sequence shown here is derived from an EMBL/GenBank/DDBJ whole genome shotgun (WGS) entry which is preliminary data.</text>
</comment>
<evidence type="ECO:0000313" key="1">
    <source>
        <dbReference type="EMBL" id="CAG8572568.1"/>
    </source>
</evidence>
<evidence type="ECO:0000313" key="2">
    <source>
        <dbReference type="Proteomes" id="UP000789920"/>
    </source>
</evidence>
<dbReference type="Proteomes" id="UP000789920">
    <property type="component" value="Unassembled WGS sequence"/>
</dbReference>
<keyword evidence="2" id="KW-1185">Reference proteome</keyword>
<accession>A0ACA9MA69</accession>
<organism evidence="1 2">
    <name type="scientific">Racocetra persica</name>
    <dbReference type="NCBI Taxonomy" id="160502"/>
    <lineage>
        <taxon>Eukaryota</taxon>
        <taxon>Fungi</taxon>
        <taxon>Fungi incertae sedis</taxon>
        <taxon>Mucoromycota</taxon>
        <taxon>Glomeromycotina</taxon>
        <taxon>Glomeromycetes</taxon>
        <taxon>Diversisporales</taxon>
        <taxon>Gigasporaceae</taxon>
        <taxon>Racocetra</taxon>
    </lineage>
</organism>